<evidence type="ECO:0008006" key="4">
    <source>
        <dbReference type="Google" id="ProtNLM"/>
    </source>
</evidence>
<feature type="region of interest" description="Disordered" evidence="1">
    <location>
        <begin position="28"/>
        <end position="47"/>
    </location>
</feature>
<organism evidence="3">
    <name type="scientific">Medicago truncatula</name>
    <name type="common">Barrel medic</name>
    <name type="synonym">Medicago tribuloides</name>
    <dbReference type="NCBI Taxonomy" id="3880"/>
    <lineage>
        <taxon>Eukaryota</taxon>
        <taxon>Viridiplantae</taxon>
        <taxon>Streptophyta</taxon>
        <taxon>Embryophyta</taxon>
        <taxon>Tracheophyta</taxon>
        <taxon>Spermatophyta</taxon>
        <taxon>Magnoliopsida</taxon>
        <taxon>eudicotyledons</taxon>
        <taxon>Gunneridae</taxon>
        <taxon>Pentapetalae</taxon>
        <taxon>rosids</taxon>
        <taxon>fabids</taxon>
        <taxon>Fabales</taxon>
        <taxon>Fabaceae</taxon>
        <taxon>Papilionoideae</taxon>
        <taxon>50 kb inversion clade</taxon>
        <taxon>NPAAA clade</taxon>
        <taxon>Hologalegina</taxon>
        <taxon>IRL clade</taxon>
        <taxon>Trifolieae</taxon>
        <taxon>Medicago</taxon>
    </lineage>
</organism>
<evidence type="ECO:0000256" key="1">
    <source>
        <dbReference type="SAM" id="MobiDB-lite"/>
    </source>
</evidence>
<dbReference type="AlphaFoldDB" id="A0A396IBN3"/>
<evidence type="ECO:0000313" key="3">
    <source>
        <dbReference type="EMBL" id="RHN61634.1"/>
    </source>
</evidence>
<sequence>MNVGVVVVVFALSAFGVHIRFGRERGTRDQALKHDRDEGENFDRRES</sequence>
<dbReference type="Gramene" id="rna24118">
    <property type="protein sequence ID" value="RHN61634.1"/>
    <property type="gene ID" value="gene24118"/>
</dbReference>
<evidence type="ECO:0000256" key="2">
    <source>
        <dbReference type="SAM" id="SignalP"/>
    </source>
</evidence>
<protein>
    <recommendedName>
        <fullName evidence="4">Transmembrane protein</fullName>
    </recommendedName>
</protein>
<comment type="caution">
    <text evidence="3">The sequence shown here is derived from an EMBL/GenBank/DDBJ whole genome shotgun (WGS) entry which is preliminary data.</text>
</comment>
<dbReference type="EMBL" id="PSQE01000004">
    <property type="protein sequence ID" value="RHN61634.1"/>
    <property type="molecule type" value="Genomic_DNA"/>
</dbReference>
<reference evidence="3" key="1">
    <citation type="journal article" date="2018" name="Nat. Plants">
        <title>Whole-genome landscape of Medicago truncatula symbiotic genes.</title>
        <authorList>
            <person name="Pecrix Y."/>
            <person name="Gamas P."/>
            <person name="Carrere S."/>
        </authorList>
    </citation>
    <scope>NUCLEOTIDE SEQUENCE</scope>
    <source>
        <tissue evidence="3">Leaves</tissue>
    </source>
</reference>
<proteinExistence type="predicted"/>
<feature type="signal peptide" evidence="2">
    <location>
        <begin position="1"/>
        <end position="16"/>
    </location>
</feature>
<feature type="chain" id="PRO_5017290832" description="Transmembrane protein" evidence="2">
    <location>
        <begin position="17"/>
        <end position="47"/>
    </location>
</feature>
<accession>A0A396IBN3</accession>
<keyword evidence="2" id="KW-0732">Signal</keyword>
<gene>
    <name evidence="3" type="ORF">MtrunA17_Chr4g0038771</name>
</gene>
<dbReference type="Proteomes" id="UP000265566">
    <property type="component" value="Chromosome 4"/>
</dbReference>
<name>A0A396IBN3_MEDTR</name>